<proteinExistence type="predicted"/>
<keyword evidence="3" id="KW-1185">Reference proteome</keyword>
<organism evidence="2 3">
    <name type="scientific">Actinoallomurus spadix</name>
    <dbReference type="NCBI Taxonomy" id="79912"/>
    <lineage>
        <taxon>Bacteria</taxon>
        <taxon>Bacillati</taxon>
        <taxon>Actinomycetota</taxon>
        <taxon>Actinomycetes</taxon>
        <taxon>Streptosporangiales</taxon>
        <taxon>Thermomonosporaceae</taxon>
        <taxon>Actinoallomurus</taxon>
    </lineage>
</organism>
<name>A0ABN0XES8_9ACTN</name>
<dbReference type="Proteomes" id="UP001501822">
    <property type="component" value="Unassembled WGS sequence"/>
</dbReference>
<dbReference type="InterPro" id="IPR011051">
    <property type="entry name" value="RmlC_Cupin_sf"/>
</dbReference>
<evidence type="ECO:0000313" key="2">
    <source>
        <dbReference type="EMBL" id="GAA0362328.1"/>
    </source>
</evidence>
<dbReference type="EMBL" id="BAAABM010000056">
    <property type="protein sequence ID" value="GAA0362328.1"/>
    <property type="molecule type" value="Genomic_DNA"/>
</dbReference>
<evidence type="ECO:0000256" key="1">
    <source>
        <dbReference type="ARBA" id="ARBA00023235"/>
    </source>
</evidence>
<protein>
    <submittedName>
        <fullName evidence="2">5-deoxy-glucuronate isomerase</fullName>
    </submittedName>
</protein>
<keyword evidence="1 2" id="KW-0413">Isomerase</keyword>
<dbReference type="PIRSF" id="PIRSF036628">
    <property type="entry name" value="IolB"/>
    <property type="match status" value="1"/>
</dbReference>
<dbReference type="InterPro" id="IPR021120">
    <property type="entry name" value="KduI/IolB_isomerase"/>
</dbReference>
<dbReference type="PANTHER" id="PTHR39193">
    <property type="entry name" value="5-DEOXY-GLUCURONATE ISOMERASE"/>
    <property type="match status" value="1"/>
</dbReference>
<dbReference type="Gene3D" id="2.60.120.10">
    <property type="entry name" value="Jelly Rolls"/>
    <property type="match status" value="2"/>
</dbReference>
<gene>
    <name evidence="2" type="primary">iolB_2</name>
    <name evidence="2" type="ORF">GCM10010151_60420</name>
</gene>
<dbReference type="GO" id="GO:0016853">
    <property type="term" value="F:isomerase activity"/>
    <property type="evidence" value="ECO:0007669"/>
    <property type="project" value="UniProtKB-KW"/>
</dbReference>
<dbReference type="InterPro" id="IPR014710">
    <property type="entry name" value="RmlC-like_jellyroll"/>
</dbReference>
<dbReference type="PANTHER" id="PTHR39193:SF1">
    <property type="entry name" value="5-DEOXY-GLUCURONATE ISOMERASE"/>
    <property type="match status" value="1"/>
</dbReference>
<evidence type="ECO:0000313" key="3">
    <source>
        <dbReference type="Proteomes" id="UP001501822"/>
    </source>
</evidence>
<reference evidence="2 3" key="1">
    <citation type="journal article" date="2019" name="Int. J. Syst. Evol. Microbiol.">
        <title>The Global Catalogue of Microorganisms (GCM) 10K type strain sequencing project: providing services to taxonomists for standard genome sequencing and annotation.</title>
        <authorList>
            <consortium name="The Broad Institute Genomics Platform"/>
            <consortium name="The Broad Institute Genome Sequencing Center for Infectious Disease"/>
            <person name="Wu L."/>
            <person name="Ma J."/>
        </authorList>
    </citation>
    <scope>NUCLEOTIDE SEQUENCE [LARGE SCALE GENOMIC DNA]</scope>
    <source>
        <strain evidence="2 3">JCM 3146</strain>
    </source>
</reference>
<dbReference type="Pfam" id="PF04962">
    <property type="entry name" value="KduI"/>
    <property type="match status" value="1"/>
</dbReference>
<accession>A0ABN0XES8</accession>
<comment type="caution">
    <text evidence="2">The sequence shown here is derived from an EMBL/GenBank/DDBJ whole genome shotgun (WGS) entry which is preliminary data.</text>
</comment>
<sequence length="246" mass="26240">MKTLLTPGKDTELIGLDLADLAEGETLELNRDEEVAAVVLSGVVDVDGLGTAGGRSGVFDGPGHTVYAPPGHPLTFRATGGPAQIVIATAPLGDGTPGEARIIGPDDQEIAERGEGNWSRTVRTILGPGDSAGRLLLGETINPPGNWSSYPPHKHDTHEPPREVRLEEVYLFKLDPENGFGVQIRYDGEGEECFTVRDGDVAAIPAGYHPVVAAPGYKLCYLWVMAGEGRQMIPYLDPEHAWVQNG</sequence>
<dbReference type="RefSeq" id="WP_252806106.1">
    <property type="nucleotide sequence ID" value="NZ_BAAABM010000056.1"/>
</dbReference>
<dbReference type="InterPro" id="IPR024203">
    <property type="entry name" value="Deoxy-glucuronate_isom_IolB"/>
</dbReference>
<dbReference type="SUPFAM" id="SSF51182">
    <property type="entry name" value="RmlC-like cupins"/>
    <property type="match status" value="1"/>
</dbReference>